<name>A0AAD7NBD7_9AGAR</name>
<accession>A0AAD7NBD7</accession>
<dbReference type="AlphaFoldDB" id="A0AAD7NBD7"/>
<protein>
    <recommendedName>
        <fullName evidence="3">Protein kinase domain-containing protein</fullName>
    </recommendedName>
</protein>
<sequence length="160" mass="17710">RDNIMNAVHISDGKNIMLKSISKWKHPFEVEMATFLCSPPLGDDPRNHFIPRLDVLQDPVDTDKEILVTPLLMDFDLPIVDTGGEGVACFHQIFEGIQFMHENFVAHRNCRRLNVVLDPSELYPYGTHPGNPSANLANDGLACSPGGSNPPSGTTLANFW</sequence>
<feature type="non-terminal residue" evidence="1">
    <location>
        <position position="1"/>
    </location>
</feature>
<evidence type="ECO:0008006" key="3">
    <source>
        <dbReference type="Google" id="ProtNLM"/>
    </source>
</evidence>
<reference evidence="1" key="1">
    <citation type="submission" date="2023-03" db="EMBL/GenBank/DDBJ databases">
        <title>Massive genome expansion in bonnet fungi (Mycena s.s.) driven by repeated elements and novel gene families across ecological guilds.</title>
        <authorList>
            <consortium name="Lawrence Berkeley National Laboratory"/>
            <person name="Harder C.B."/>
            <person name="Miyauchi S."/>
            <person name="Viragh M."/>
            <person name="Kuo A."/>
            <person name="Thoen E."/>
            <person name="Andreopoulos B."/>
            <person name="Lu D."/>
            <person name="Skrede I."/>
            <person name="Drula E."/>
            <person name="Henrissat B."/>
            <person name="Morin E."/>
            <person name="Kohler A."/>
            <person name="Barry K."/>
            <person name="LaButti K."/>
            <person name="Morin E."/>
            <person name="Salamov A."/>
            <person name="Lipzen A."/>
            <person name="Mereny Z."/>
            <person name="Hegedus B."/>
            <person name="Baldrian P."/>
            <person name="Stursova M."/>
            <person name="Weitz H."/>
            <person name="Taylor A."/>
            <person name="Grigoriev I.V."/>
            <person name="Nagy L.G."/>
            <person name="Martin F."/>
            <person name="Kauserud H."/>
        </authorList>
    </citation>
    <scope>NUCLEOTIDE SEQUENCE</scope>
    <source>
        <strain evidence="1">CBHHK188m</strain>
    </source>
</reference>
<comment type="caution">
    <text evidence="1">The sequence shown here is derived from an EMBL/GenBank/DDBJ whole genome shotgun (WGS) entry which is preliminary data.</text>
</comment>
<evidence type="ECO:0000313" key="1">
    <source>
        <dbReference type="EMBL" id="KAJ7754649.1"/>
    </source>
</evidence>
<organism evidence="1 2">
    <name type="scientific">Mycena maculata</name>
    <dbReference type="NCBI Taxonomy" id="230809"/>
    <lineage>
        <taxon>Eukaryota</taxon>
        <taxon>Fungi</taxon>
        <taxon>Dikarya</taxon>
        <taxon>Basidiomycota</taxon>
        <taxon>Agaricomycotina</taxon>
        <taxon>Agaricomycetes</taxon>
        <taxon>Agaricomycetidae</taxon>
        <taxon>Agaricales</taxon>
        <taxon>Marasmiineae</taxon>
        <taxon>Mycenaceae</taxon>
        <taxon>Mycena</taxon>
    </lineage>
</organism>
<dbReference type="EMBL" id="JARJLG010000066">
    <property type="protein sequence ID" value="KAJ7754649.1"/>
    <property type="molecule type" value="Genomic_DNA"/>
</dbReference>
<dbReference type="Proteomes" id="UP001215280">
    <property type="component" value="Unassembled WGS sequence"/>
</dbReference>
<keyword evidence="2" id="KW-1185">Reference proteome</keyword>
<gene>
    <name evidence="1" type="ORF">DFH07DRAFT_743744</name>
</gene>
<evidence type="ECO:0000313" key="2">
    <source>
        <dbReference type="Proteomes" id="UP001215280"/>
    </source>
</evidence>
<proteinExistence type="predicted"/>